<comment type="caution">
    <text evidence="3">The sequence shown here is derived from an EMBL/GenBank/DDBJ whole genome shotgun (WGS) entry which is preliminary data.</text>
</comment>
<gene>
    <name evidence="3" type="ORF">CPELLU_LOCUS11370</name>
</gene>
<proteinExistence type="predicted"/>
<evidence type="ECO:0000313" key="4">
    <source>
        <dbReference type="Proteomes" id="UP000789759"/>
    </source>
</evidence>
<dbReference type="InterPro" id="IPR011705">
    <property type="entry name" value="BACK"/>
</dbReference>
<dbReference type="PANTHER" id="PTHR24410">
    <property type="entry name" value="HL07962P-RELATED"/>
    <property type="match status" value="1"/>
</dbReference>
<evidence type="ECO:0000313" key="3">
    <source>
        <dbReference type="EMBL" id="CAG8692366.1"/>
    </source>
</evidence>
<dbReference type="PANTHER" id="PTHR24410:SF23">
    <property type="entry name" value="BTB DOMAIN-CONTAINING PROTEIN-RELATED"/>
    <property type="match status" value="1"/>
</dbReference>
<organism evidence="3 4">
    <name type="scientific">Cetraspora pellucida</name>
    <dbReference type="NCBI Taxonomy" id="1433469"/>
    <lineage>
        <taxon>Eukaryota</taxon>
        <taxon>Fungi</taxon>
        <taxon>Fungi incertae sedis</taxon>
        <taxon>Mucoromycota</taxon>
        <taxon>Glomeromycotina</taxon>
        <taxon>Glomeromycetes</taxon>
        <taxon>Diversisporales</taxon>
        <taxon>Gigasporaceae</taxon>
        <taxon>Cetraspora</taxon>
    </lineage>
</organism>
<dbReference type="Pfam" id="PF00651">
    <property type="entry name" value="BTB"/>
    <property type="match status" value="1"/>
</dbReference>
<dbReference type="Pfam" id="PF07534">
    <property type="entry name" value="TLD"/>
    <property type="match status" value="1"/>
</dbReference>
<feature type="domain" description="TLDc" evidence="2">
    <location>
        <begin position="349"/>
        <end position="522"/>
    </location>
</feature>
<dbReference type="PROSITE" id="PS51886">
    <property type="entry name" value="TLDC"/>
    <property type="match status" value="1"/>
</dbReference>
<dbReference type="Pfam" id="PF07707">
    <property type="entry name" value="BACK"/>
    <property type="match status" value="1"/>
</dbReference>
<dbReference type="SUPFAM" id="SSF54695">
    <property type="entry name" value="POZ domain"/>
    <property type="match status" value="1"/>
</dbReference>
<accession>A0A9N9EVR0</accession>
<dbReference type="AlphaFoldDB" id="A0A9N9EVR0"/>
<dbReference type="Gene3D" id="1.25.40.420">
    <property type="match status" value="1"/>
</dbReference>
<protein>
    <submittedName>
        <fullName evidence="3">20984_t:CDS:1</fullName>
    </submittedName>
</protein>
<dbReference type="OrthoDB" id="2324840at2759"/>
<dbReference type="InterPro" id="IPR006571">
    <property type="entry name" value="TLDc_dom"/>
</dbReference>
<sequence length="524" mass="60873">MAAAFLNDVSDDFKKLYETKEGHDAIIIAGKEPNVKEFQVHSLILRTRSSYFRCAFSDNWAEKNDDGHLVLKKPNISALVFEIILKYLYCGIVDFQSQNNEIILELLVAADEFGAQRLINLIQEFLTKNCYQFLRSDPIKILDLVICHNAFDNLKSVYIETFNKYCKNFLRQDPIKILHFIIRHEIFNEFKKISLEIICENPDLLFNSDEFFSLEKDVLILILNCDDLDMKEIDIWKLLVRWGTAQHLTFQNQRSTPQIQYSTSQSDVTKFTLEDFKTLEKILHELVQLVRFHQIIGKEFVLEVWPFRHLLPDNLIEDVLRCYLISDTAPLYNAFPVRLGNINVKIDSVIINKKIVLLLTKWIDGKTINDKSSKETRYKFNLLFRSGHGFFARIFYQKSHKIFHQKCDDKGATIVIARISGSKMLIGGYNPLDWNGNNIWKQTTDSFLFSLSDLNNPKSAKLGRVINKTYAIYCGNDYGPTFGGINLFDPNNRGNREHYDSYPNIGIPTSFEISDYEVFQVVKN</sequence>
<reference evidence="3" key="1">
    <citation type="submission" date="2021-06" db="EMBL/GenBank/DDBJ databases">
        <authorList>
            <person name="Kallberg Y."/>
            <person name="Tangrot J."/>
            <person name="Rosling A."/>
        </authorList>
    </citation>
    <scope>NUCLEOTIDE SEQUENCE</scope>
    <source>
        <strain evidence="3">FL966</strain>
    </source>
</reference>
<dbReference type="PROSITE" id="PS50097">
    <property type="entry name" value="BTB"/>
    <property type="match status" value="1"/>
</dbReference>
<dbReference type="InterPro" id="IPR000210">
    <property type="entry name" value="BTB/POZ_dom"/>
</dbReference>
<dbReference type="EMBL" id="CAJVQA010010031">
    <property type="protein sequence ID" value="CAG8692366.1"/>
    <property type="molecule type" value="Genomic_DNA"/>
</dbReference>
<dbReference type="InterPro" id="IPR051481">
    <property type="entry name" value="BTB-POZ/Galectin-3-binding"/>
</dbReference>
<dbReference type="InterPro" id="IPR011333">
    <property type="entry name" value="SKP1/BTB/POZ_sf"/>
</dbReference>
<dbReference type="Gene3D" id="3.30.710.10">
    <property type="entry name" value="Potassium Channel Kv1.1, Chain A"/>
    <property type="match status" value="1"/>
</dbReference>
<evidence type="ECO:0000259" key="2">
    <source>
        <dbReference type="PROSITE" id="PS51886"/>
    </source>
</evidence>
<dbReference type="CDD" id="cd18186">
    <property type="entry name" value="BTB_POZ_ZBTB_KLHL-like"/>
    <property type="match status" value="1"/>
</dbReference>
<feature type="domain" description="BTB" evidence="1">
    <location>
        <begin position="23"/>
        <end position="97"/>
    </location>
</feature>
<evidence type="ECO:0000259" key="1">
    <source>
        <dbReference type="PROSITE" id="PS50097"/>
    </source>
</evidence>
<dbReference type="SMART" id="SM00225">
    <property type="entry name" value="BTB"/>
    <property type="match status" value="1"/>
</dbReference>
<name>A0A9N9EVR0_9GLOM</name>
<keyword evidence="4" id="KW-1185">Reference proteome</keyword>
<dbReference type="Proteomes" id="UP000789759">
    <property type="component" value="Unassembled WGS sequence"/>
</dbReference>